<dbReference type="EMBL" id="LN609530">
    <property type="protein sequence ID" value="CEF70782.1"/>
    <property type="molecule type" value="Genomic_DNA"/>
</dbReference>
<dbReference type="RefSeq" id="XP_024509978.1">
    <property type="nucleotide sequence ID" value="XM_024644417.1"/>
</dbReference>
<organism evidence="1">
    <name type="scientific">Strongyloides ratti</name>
    <name type="common">Parasitic roundworm</name>
    <dbReference type="NCBI Taxonomy" id="34506"/>
    <lineage>
        <taxon>Eukaryota</taxon>
        <taxon>Metazoa</taxon>
        <taxon>Ecdysozoa</taxon>
        <taxon>Nematoda</taxon>
        <taxon>Chromadorea</taxon>
        <taxon>Rhabditida</taxon>
        <taxon>Tylenchina</taxon>
        <taxon>Panagrolaimomorpha</taxon>
        <taxon>Strongyloidoidea</taxon>
        <taxon>Strongyloididae</taxon>
        <taxon>Strongyloides</taxon>
    </lineage>
</organism>
<dbReference type="WormBase" id="SRAE_X000011300">
    <property type="protein sequence ID" value="SRP03874"/>
    <property type="gene ID" value="WBGene00265668"/>
</dbReference>
<protein>
    <submittedName>
        <fullName evidence="1 3">Uncharacterized protein</fullName>
    </submittedName>
</protein>
<dbReference type="AlphaFoldDB" id="A0A090LRJ1"/>
<gene>
    <name evidence="1 3 4" type="ORF">SRAE_X000011300</name>
</gene>
<dbReference type="WBParaSite" id="SRAE_X000011300.1">
    <property type="protein sequence ID" value="SRAE_X000011300.1"/>
    <property type="gene ID" value="WBGene00265668"/>
</dbReference>
<reference evidence="1 2" key="1">
    <citation type="submission" date="2014-09" db="EMBL/GenBank/DDBJ databases">
        <authorList>
            <person name="Martin A.A."/>
        </authorList>
    </citation>
    <scope>NUCLEOTIDE SEQUENCE</scope>
    <source>
        <strain evidence="2">ED321</strain>
        <strain evidence="1">ED321 Heterogonic</strain>
    </source>
</reference>
<name>A0A090LRJ1_STRRB</name>
<dbReference type="GeneID" id="36383161"/>
<sequence length="419" mass="49385">MNHSTNDNQSGSCEGNDIIMSTVDNSNVYENGGNRTCGEINHASMVNSDHVNRLEKETTASNDRVKKENFKTVQITDFDSLHPNDDISSLKFYKSLLRKVLAMNFGDEIDSGRFVLSKETFETIINKLEKKKSKKRFEEVENILYKSINYVLKKKEEEFDRMDFIESIEDYLIRLLKLPMKFSVRKTFFSLIFLITLLSTEKERSATIHQSMENLICYNTYVKYIVPFMKIIIKEVTPKEEKLEIRTMFKILYDRFRSNFAYHILPLDNSIFTIEYAIIHLFDVLREEGVEYALNNTFIIGIVRDLTLYLKKIFLDNDGPFSKYTINVYIKRKLFALGIVMNEVGYCVLRDDTCYLMFIHQVFVWKKIIEFLVGPEDLYDDESLDKGLTFTFGRLKDLKKSYEELFNSYLEKMERECNE</sequence>
<reference evidence="3" key="2">
    <citation type="submission" date="2020-12" db="UniProtKB">
        <authorList>
            <consortium name="WormBaseParasite"/>
        </authorList>
    </citation>
    <scope>IDENTIFICATION</scope>
</reference>
<evidence type="ECO:0000313" key="2">
    <source>
        <dbReference type="Proteomes" id="UP000035682"/>
    </source>
</evidence>
<evidence type="ECO:0000313" key="1">
    <source>
        <dbReference type="EMBL" id="CEF70782.1"/>
    </source>
</evidence>
<accession>A0A090LRJ1</accession>
<evidence type="ECO:0000313" key="4">
    <source>
        <dbReference type="WormBase" id="SRAE_X000011300"/>
    </source>
</evidence>
<dbReference type="CTD" id="36383161"/>
<evidence type="ECO:0000313" key="3">
    <source>
        <dbReference type="WBParaSite" id="SRAE_X000011300.1"/>
    </source>
</evidence>
<proteinExistence type="predicted"/>
<keyword evidence="2" id="KW-1185">Reference proteome</keyword>
<dbReference type="Proteomes" id="UP000035682">
    <property type="component" value="Unplaced"/>
</dbReference>